<dbReference type="PANTHER" id="PTHR43236:SF1">
    <property type="entry name" value="BLL7220 PROTEIN"/>
    <property type="match status" value="1"/>
</dbReference>
<feature type="domain" description="HTH cro/C1-type" evidence="2">
    <location>
        <begin position="35"/>
        <end position="87"/>
    </location>
</feature>
<protein>
    <submittedName>
        <fullName evidence="3">ImmA/IrrE family metallo-endopeptidase</fullName>
    </submittedName>
</protein>
<dbReference type="Gene3D" id="1.10.260.40">
    <property type="entry name" value="lambda repressor-like DNA-binding domains"/>
    <property type="match status" value="1"/>
</dbReference>
<dbReference type="Pfam" id="PF06114">
    <property type="entry name" value="Peptidase_M78"/>
    <property type="match status" value="1"/>
</dbReference>
<evidence type="ECO:0000256" key="1">
    <source>
        <dbReference type="ARBA" id="ARBA00007227"/>
    </source>
</evidence>
<dbReference type="InterPro" id="IPR010982">
    <property type="entry name" value="Lambda_DNA-bd_dom_sf"/>
</dbReference>
<dbReference type="AlphaFoldDB" id="A0A4Q9V0D3"/>
<comment type="similarity">
    <text evidence="1">Belongs to the short-chain fatty acyl-CoA assimilation regulator (ScfR) family.</text>
</comment>
<dbReference type="InterPro" id="IPR001387">
    <property type="entry name" value="Cro/C1-type_HTH"/>
</dbReference>
<dbReference type="GO" id="GO:0003677">
    <property type="term" value="F:DNA binding"/>
    <property type="evidence" value="ECO:0007669"/>
    <property type="project" value="InterPro"/>
</dbReference>
<dbReference type="Gene3D" id="1.10.10.2910">
    <property type="match status" value="1"/>
</dbReference>
<evidence type="ECO:0000259" key="2">
    <source>
        <dbReference type="PROSITE" id="PS50943"/>
    </source>
</evidence>
<organism evidence="3 4">
    <name type="scientific">Arcanobacterium bovis</name>
    <dbReference type="NCBI Taxonomy" id="2529275"/>
    <lineage>
        <taxon>Bacteria</taxon>
        <taxon>Bacillati</taxon>
        <taxon>Actinomycetota</taxon>
        <taxon>Actinomycetes</taxon>
        <taxon>Actinomycetales</taxon>
        <taxon>Actinomycetaceae</taxon>
        <taxon>Arcanobacterium</taxon>
    </lineage>
</organism>
<dbReference type="SMART" id="SM00530">
    <property type="entry name" value="HTH_XRE"/>
    <property type="match status" value="1"/>
</dbReference>
<evidence type="ECO:0000313" key="3">
    <source>
        <dbReference type="EMBL" id="TBW20776.1"/>
    </source>
</evidence>
<dbReference type="InterPro" id="IPR010359">
    <property type="entry name" value="IrrE_HExxH"/>
</dbReference>
<dbReference type="EMBL" id="SJDT01000009">
    <property type="protein sequence ID" value="TBW20776.1"/>
    <property type="molecule type" value="Genomic_DNA"/>
</dbReference>
<dbReference type="CDD" id="cd00093">
    <property type="entry name" value="HTH_XRE"/>
    <property type="match status" value="1"/>
</dbReference>
<gene>
    <name evidence="3" type="ORF">EZJ44_08305</name>
</gene>
<reference evidence="3 4" key="1">
    <citation type="submission" date="2019-02" db="EMBL/GenBank/DDBJ databases">
        <title>Arcanobacterium bovis sp. nov., isolated from the milk of a cow with mastitis.</title>
        <authorList>
            <person name="Sammra O."/>
            <person name="Foster G."/>
            <person name="Hassan A."/>
            <person name="Alssahen M."/>
            <person name="Laemmler C."/>
            <person name="Borowiak M."/>
            <person name="Malorny B."/>
            <person name="Abdulmawjood A."/>
        </authorList>
    </citation>
    <scope>NUCLEOTIDE SEQUENCE [LARGE SCALE GENOMIC DNA]</scope>
    <source>
        <strain evidence="3 4">C605018/01/1</strain>
    </source>
</reference>
<proteinExistence type="inferred from homology"/>
<name>A0A4Q9V0D3_9ACTO</name>
<dbReference type="InterPro" id="IPR052345">
    <property type="entry name" value="Rad_response_metalloprotease"/>
</dbReference>
<accession>A0A4Q9V0D3</accession>
<dbReference type="PANTHER" id="PTHR43236">
    <property type="entry name" value="ANTITOXIN HIGA1"/>
    <property type="match status" value="1"/>
</dbReference>
<keyword evidence="4" id="KW-1185">Reference proteome</keyword>
<dbReference type="PROSITE" id="PS50943">
    <property type="entry name" value="HTH_CROC1"/>
    <property type="match status" value="1"/>
</dbReference>
<dbReference type="Proteomes" id="UP000293036">
    <property type="component" value="Unassembled WGS sequence"/>
</dbReference>
<sequence>MCLMMSKHDPWILVVAMLISRLSRSMSEILSPSRIQTARERRYLTKGELARELGVDIRTVTNYELMGAPSSRLSDLVYVLNFPEDFFIQSSTPDVSVENVEFRSKRSTRAKEKKAAVSITKLGIELVGWIEDRFSIPQPSLPDLAGMDPKIAATVLRGAWNLGTKPLPNLVQLCESHGIRVLGLPTDIQTIDAVSFWFRHTPYVFVSRLKTPERTRFNLAHELGHLVLHESSNIDSESEREKQADAFASEFLFPKIAQLEHTVLNPKLADIFNYKHAFGMSAMAVTYALHESGRLSDWNYRLLCKTLSQQGFRAGEPGSSMPFEQSRIFRVVLDSSIPDRSCSAIAKDLACPLDEVHSLTMNTEVHGVENSDLPKLPVSDTLAPVKLRLV</sequence>
<evidence type="ECO:0000313" key="4">
    <source>
        <dbReference type="Proteomes" id="UP000293036"/>
    </source>
</evidence>
<comment type="caution">
    <text evidence="3">The sequence shown here is derived from an EMBL/GenBank/DDBJ whole genome shotgun (WGS) entry which is preliminary data.</text>
</comment>
<dbReference type="OrthoDB" id="9794834at2"/>